<dbReference type="PANTHER" id="PTHR45527">
    <property type="entry name" value="NONRIBOSOMAL PEPTIDE SYNTHETASE"/>
    <property type="match status" value="1"/>
</dbReference>
<sequence>NQYADALAPAFGGLRYLIVGGDALDPQVVRKVLATSRPRHLLNGYGPTETTTFATTYEIDEVPAGARSIPIGRPIANTQVYVLD</sequence>
<name>A0AA41L8Z5_9BURK</name>
<feature type="non-terminal residue" evidence="2">
    <location>
        <position position="84"/>
    </location>
</feature>
<proteinExistence type="predicted"/>
<evidence type="ECO:0000313" key="2">
    <source>
        <dbReference type="EMBL" id="MBV6325857.1"/>
    </source>
</evidence>
<gene>
    <name evidence="2" type="ORF">KVP70_33780</name>
</gene>
<feature type="domain" description="AMP-dependent synthetase/ligase" evidence="1">
    <location>
        <begin position="10"/>
        <end position="84"/>
    </location>
</feature>
<dbReference type="GO" id="GO:0031177">
    <property type="term" value="F:phosphopantetheine binding"/>
    <property type="evidence" value="ECO:0007669"/>
    <property type="project" value="TreeGrafter"/>
</dbReference>
<feature type="non-terminal residue" evidence="2">
    <location>
        <position position="1"/>
    </location>
</feature>
<evidence type="ECO:0000313" key="3">
    <source>
        <dbReference type="Proteomes" id="UP001155901"/>
    </source>
</evidence>
<dbReference type="Proteomes" id="UP001155901">
    <property type="component" value="Unassembled WGS sequence"/>
</dbReference>
<dbReference type="GO" id="GO:0044550">
    <property type="term" value="P:secondary metabolite biosynthetic process"/>
    <property type="evidence" value="ECO:0007669"/>
    <property type="project" value="TreeGrafter"/>
</dbReference>
<reference evidence="2" key="1">
    <citation type="submission" date="2021-07" db="EMBL/GenBank/DDBJ databases">
        <title>Characterization of violacein-producing bacteria and related species.</title>
        <authorList>
            <person name="Wilson H.S."/>
            <person name="De Leon M.E."/>
        </authorList>
    </citation>
    <scope>NUCLEOTIDE SEQUENCE</scope>
    <source>
        <strain evidence="2">HSC-15S17</strain>
    </source>
</reference>
<accession>A0AA41L8Z5</accession>
<dbReference type="Pfam" id="PF00501">
    <property type="entry name" value="AMP-binding"/>
    <property type="match status" value="1"/>
</dbReference>
<dbReference type="GO" id="GO:0043041">
    <property type="term" value="P:amino acid activation for nonribosomal peptide biosynthetic process"/>
    <property type="evidence" value="ECO:0007669"/>
    <property type="project" value="TreeGrafter"/>
</dbReference>
<dbReference type="AlphaFoldDB" id="A0AA41L8Z5"/>
<dbReference type="EMBL" id="JAHTGR010000219">
    <property type="protein sequence ID" value="MBV6325857.1"/>
    <property type="molecule type" value="Genomic_DNA"/>
</dbReference>
<organism evidence="2 3">
    <name type="scientific">Duganella violaceipulchra</name>
    <dbReference type="NCBI Taxonomy" id="2849652"/>
    <lineage>
        <taxon>Bacteria</taxon>
        <taxon>Pseudomonadati</taxon>
        <taxon>Pseudomonadota</taxon>
        <taxon>Betaproteobacteria</taxon>
        <taxon>Burkholderiales</taxon>
        <taxon>Oxalobacteraceae</taxon>
        <taxon>Telluria group</taxon>
        <taxon>Duganella</taxon>
    </lineage>
</organism>
<comment type="caution">
    <text evidence="2">The sequence shown here is derived from an EMBL/GenBank/DDBJ whole genome shotgun (WGS) entry which is preliminary data.</text>
</comment>
<dbReference type="RefSeq" id="WP_217946785.1">
    <property type="nucleotide sequence ID" value="NZ_JAHTGR010000219.1"/>
</dbReference>
<dbReference type="GO" id="GO:0005829">
    <property type="term" value="C:cytosol"/>
    <property type="evidence" value="ECO:0007669"/>
    <property type="project" value="TreeGrafter"/>
</dbReference>
<dbReference type="PANTHER" id="PTHR45527:SF1">
    <property type="entry name" value="FATTY ACID SYNTHASE"/>
    <property type="match status" value="1"/>
</dbReference>
<evidence type="ECO:0000259" key="1">
    <source>
        <dbReference type="Pfam" id="PF00501"/>
    </source>
</evidence>
<protein>
    <submittedName>
        <fullName evidence="2">AMP-binding protein</fullName>
    </submittedName>
</protein>
<dbReference type="InterPro" id="IPR000873">
    <property type="entry name" value="AMP-dep_synth/lig_dom"/>
</dbReference>